<dbReference type="Gene3D" id="1.10.357.10">
    <property type="entry name" value="Tetracycline Repressor, domain 2"/>
    <property type="match status" value="1"/>
</dbReference>
<organism evidence="4 5">
    <name type="scientific">Streptantibioticus silvisoli</name>
    <dbReference type="NCBI Taxonomy" id="2705255"/>
    <lineage>
        <taxon>Bacteria</taxon>
        <taxon>Bacillati</taxon>
        <taxon>Actinomycetota</taxon>
        <taxon>Actinomycetes</taxon>
        <taxon>Kitasatosporales</taxon>
        <taxon>Streptomycetaceae</taxon>
        <taxon>Streptantibioticus</taxon>
    </lineage>
</organism>
<protein>
    <submittedName>
        <fullName evidence="4">TetR/AcrR family transcriptional regulator</fullName>
    </submittedName>
</protein>
<evidence type="ECO:0000256" key="1">
    <source>
        <dbReference type="ARBA" id="ARBA00023125"/>
    </source>
</evidence>
<feature type="domain" description="HTH tetR-type" evidence="3">
    <location>
        <begin position="3"/>
        <end position="63"/>
    </location>
</feature>
<accession>A0ABT6VWD5</accession>
<evidence type="ECO:0000259" key="3">
    <source>
        <dbReference type="PROSITE" id="PS50977"/>
    </source>
</evidence>
<dbReference type="RefSeq" id="WP_271314775.1">
    <property type="nucleotide sequence ID" value="NZ_JAAGKO020000008.1"/>
</dbReference>
<dbReference type="Pfam" id="PF00440">
    <property type="entry name" value="TetR_N"/>
    <property type="match status" value="1"/>
</dbReference>
<sequence>MAATQRERLLDGLVRTVADKGYARARVSDICAAAGVTRPVFYELFDGKEDAFVVAHRHGTDLLLRAMRESFAGGPDWPAAMRRGLATMLAILASAPAFAVTAVVEADAVGPAGRHERDRLLARFHPFFADAPTRPLPVPHDELVACAVGGAYTALHRWVDEGRTRELPELLPTLTYYVLAPFLGVAAAAQVAAVETPVAHVALRCATPDRPVIDATSTPFIHKRVDPAATPG</sequence>
<dbReference type="InterPro" id="IPR050109">
    <property type="entry name" value="HTH-type_TetR-like_transc_reg"/>
</dbReference>
<evidence type="ECO:0000313" key="5">
    <source>
        <dbReference type="Proteomes" id="UP001156398"/>
    </source>
</evidence>
<dbReference type="PROSITE" id="PS50977">
    <property type="entry name" value="HTH_TETR_2"/>
    <property type="match status" value="1"/>
</dbReference>
<evidence type="ECO:0000256" key="2">
    <source>
        <dbReference type="PROSITE-ProRule" id="PRU00335"/>
    </source>
</evidence>
<gene>
    <name evidence="4" type="ORF">POF43_008770</name>
</gene>
<comment type="caution">
    <text evidence="4">The sequence shown here is derived from an EMBL/GenBank/DDBJ whole genome shotgun (WGS) entry which is preliminary data.</text>
</comment>
<keyword evidence="5" id="KW-1185">Reference proteome</keyword>
<dbReference type="EMBL" id="JAAGKO020000008">
    <property type="protein sequence ID" value="MDI5962803.1"/>
    <property type="molecule type" value="Genomic_DNA"/>
</dbReference>
<proteinExistence type="predicted"/>
<reference evidence="4 5" key="1">
    <citation type="submission" date="2023-05" db="EMBL/GenBank/DDBJ databases">
        <title>Streptantibioticus silvisoli sp. nov., acidotolerant actinomycetes 1 from pine litter.</title>
        <authorList>
            <person name="Swiecimska M."/>
            <person name="Golinska P."/>
            <person name="Sangal V."/>
            <person name="Wachnowicz B."/>
            <person name="Goodfellow M."/>
        </authorList>
    </citation>
    <scope>NUCLEOTIDE SEQUENCE [LARGE SCALE GENOMIC DNA]</scope>
    <source>
        <strain evidence="4 5">SL54</strain>
    </source>
</reference>
<dbReference type="InterPro" id="IPR009057">
    <property type="entry name" value="Homeodomain-like_sf"/>
</dbReference>
<dbReference type="PANTHER" id="PTHR30055:SF226">
    <property type="entry name" value="HTH-TYPE TRANSCRIPTIONAL REGULATOR PKSA"/>
    <property type="match status" value="1"/>
</dbReference>
<dbReference type="InterPro" id="IPR001647">
    <property type="entry name" value="HTH_TetR"/>
</dbReference>
<evidence type="ECO:0000313" key="4">
    <source>
        <dbReference type="EMBL" id="MDI5962803.1"/>
    </source>
</evidence>
<name>A0ABT6VWD5_9ACTN</name>
<feature type="DNA-binding region" description="H-T-H motif" evidence="2">
    <location>
        <begin position="26"/>
        <end position="45"/>
    </location>
</feature>
<dbReference type="Proteomes" id="UP001156398">
    <property type="component" value="Unassembled WGS sequence"/>
</dbReference>
<keyword evidence="1 2" id="KW-0238">DNA-binding</keyword>
<dbReference type="PANTHER" id="PTHR30055">
    <property type="entry name" value="HTH-TYPE TRANSCRIPTIONAL REGULATOR RUTR"/>
    <property type="match status" value="1"/>
</dbReference>
<dbReference type="SUPFAM" id="SSF46689">
    <property type="entry name" value="Homeodomain-like"/>
    <property type="match status" value="1"/>
</dbReference>